<dbReference type="Pfam" id="PF13920">
    <property type="entry name" value="zf-C3HC4_3"/>
    <property type="match status" value="1"/>
</dbReference>
<evidence type="ECO:0000313" key="9">
    <source>
        <dbReference type="Ensembl" id="ENSDARP00000136200"/>
    </source>
</evidence>
<proteinExistence type="predicted"/>
<feature type="coiled-coil region" evidence="5">
    <location>
        <begin position="158"/>
        <end position="261"/>
    </location>
</feature>
<dbReference type="InterPro" id="IPR003879">
    <property type="entry name" value="Butyrophylin_SPRY"/>
</dbReference>
<dbReference type="InterPro" id="IPR001870">
    <property type="entry name" value="B30.2/SPRY"/>
</dbReference>
<feature type="domain" description="B box-type" evidence="7">
    <location>
        <begin position="116"/>
        <end position="157"/>
    </location>
</feature>
<dbReference type="InterPro" id="IPR017907">
    <property type="entry name" value="Znf_RING_CS"/>
</dbReference>
<evidence type="ECO:0000256" key="3">
    <source>
        <dbReference type="ARBA" id="ARBA00022833"/>
    </source>
</evidence>
<accession>A0A8M1N945</accession>
<dbReference type="PANTHER" id="PTHR24103">
    <property type="entry name" value="E3 UBIQUITIN-PROTEIN LIGASE TRIM"/>
    <property type="match status" value="1"/>
</dbReference>
<organism evidence="9">
    <name type="scientific">Danio rerio</name>
    <name type="common">Zebrafish</name>
    <name type="synonym">Brachydanio rerio</name>
    <dbReference type="NCBI Taxonomy" id="7955"/>
    <lineage>
        <taxon>Eukaryota</taxon>
        <taxon>Metazoa</taxon>
        <taxon>Chordata</taxon>
        <taxon>Craniata</taxon>
        <taxon>Vertebrata</taxon>
        <taxon>Euteleostomi</taxon>
        <taxon>Actinopterygii</taxon>
        <taxon>Neopterygii</taxon>
        <taxon>Teleostei</taxon>
        <taxon>Ostariophysi</taxon>
        <taxon>Cypriniformes</taxon>
        <taxon>Danionidae</taxon>
        <taxon>Danioninae</taxon>
        <taxon>Danio</taxon>
    </lineage>
</organism>
<name>A0A0R4IJZ5_DANRE</name>
<reference evidence="10" key="4">
    <citation type="submission" date="2025-04" db="UniProtKB">
        <authorList>
            <consortium name="RefSeq"/>
        </authorList>
    </citation>
    <scope>IDENTIFICATION</scope>
    <source>
        <strain evidence="10">Tuebingen</strain>
    </source>
</reference>
<keyword evidence="2 4" id="KW-0863">Zinc-finger</keyword>
<sequence>MDSASAEDLTCPVCQENFKDLFVLTCNHRYCTKCLRSSWINPETKKCPLCRRKSSQELPPVMCILHKVKAQLFCVEDQQYVCLTCVNSEEHKNHTFRSIRGFISSYKETKERSSSETKEICSLHDEKLQLFCQEDEQPVCVECVYAETHTSHTFKSASEAASTYKKKLKTEIKTLEEKRKHKENIKGEFEGTAKHIKVKVDYTQKQIEHQFEALRQKLEEEKQAAIAALREEEEEIMKKTVEEIESQISTLTDAIKDTEEMLKTSDDCLLKDADVFIRRVQISQPDPELPCAASVNVSRYLGNLMSNIKKKMEETINNIFQYIPVFLDPKTAHPDLVVSDDLTIVKREKISETPEKPYHPYVLGSEGYNSGKHSWDVEVKDSKFWTIGVMTESSHKKGANLLTSDNWSVHYDNFSMSKWPGFSVGQNPERVRVELDYDSGTVCFSDSVNNTLLQKFTTTFTETVFPFFHTLDSLKILRFSG</sequence>
<evidence type="ECO:0000256" key="2">
    <source>
        <dbReference type="ARBA" id="ARBA00022771"/>
    </source>
</evidence>
<dbReference type="PROSITE" id="PS50188">
    <property type="entry name" value="B302_SPRY"/>
    <property type="match status" value="1"/>
</dbReference>
<dbReference type="GeneTree" id="ENSGT01030000234583"/>
<dbReference type="GO" id="GO:0005737">
    <property type="term" value="C:cytoplasm"/>
    <property type="evidence" value="ECO:0000318"/>
    <property type="project" value="GO_Central"/>
</dbReference>
<keyword evidence="1" id="KW-0479">Metal-binding</keyword>
<dbReference type="SMR" id="A0A0R4IJZ5"/>
<dbReference type="AlphaFoldDB" id="A0A0R4IJZ5"/>
<dbReference type="ZFIN" id="ZDB-GENE-110830-1">
    <property type="gene designation" value="trim40"/>
</dbReference>
<dbReference type="CTD" id="135644"/>
<evidence type="ECO:0000313" key="10">
    <source>
        <dbReference type="RefSeq" id="NP_001035457.2"/>
    </source>
</evidence>
<dbReference type="InterPro" id="IPR013320">
    <property type="entry name" value="ConA-like_dom_sf"/>
</dbReference>
<dbReference type="Gene3D" id="3.30.160.60">
    <property type="entry name" value="Classic Zinc Finger"/>
    <property type="match status" value="2"/>
</dbReference>
<dbReference type="PROSITE" id="PS50089">
    <property type="entry name" value="ZF_RING_2"/>
    <property type="match status" value="1"/>
</dbReference>
<dbReference type="Bgee" id="ENSDARG00000104113">
    <property type="expression patterns" value="Expressed in zone of skin and 6 other cell types or tissues"/>
</dbReference>
<dbReference type="AGR" id="ZFIN:ZDB-GENE-110830-1"/>
<protein>
    <submittedName>
        <fullName evidence="10">Uncharacterized protein LOC678620</fullName>
    </submittedName>
    <submittedName>
        <fullName evidence="9">Zgc:136767</fullName>
    </submittedName>
</protein>
<dbReference type="InterPro" id="IPR050143">
    <property type="entry name" value="TRIM/RBCC"/>
</dbReference>
<evidence type="ECO:0000256" key="4">
    <source>
        <dbReference type="PROSITE-ProRule" id="PRU00024"/>
    </source>
</evidence>
<dbReference type="OrthoDB" id="6105938at2759"/>
<feature type="domain" description="B30.2/SPRY" evidence="8">
    <location>
        <begin position="305"/>
        <end position="481"/>
    </location>
</feature>
<dbReference type="SMART" id="SM00336">
    <property type="entry name" value="BBOX"/>
    <property type="match status" value="2"/>
</dbReference>
<accession>A0A0R4IJZ5</accession>
<dbReference type="STRING" id="7955.ENSDARP00000136200"/>
<dbReference type="InterPro" id="IPR006574">
    <property type="entry name" value="PRY"/>
</dbReference>
<evidence type="ECO:0000259" key="6">
    <source>
        <dbReference type="PROSITE" id="PS50089"/>
    </source>
</evidence>
<dbReference type="InterPro" id="IPR000315">
    <property type="entry name" value="Znf_B-box"/>
</dbReference>
<reference evidence="9" key="3">
    <citation type="submission" date="2015-11" db="UniProtKB">
        <authorList>
            <consortium name="Ensembl"/>
        </authorList>
    </citation>
    <scope>IDENTIFICATION</scope>
    <source>
        <strain evidence="9">Tuebingen</strain>
    </source>
</reference>
<dbReference type="InterPro" id="IPR043136">
    <property type="entry name" value="B30.2/SPRY_sf"/>
</dbReference>
<dbReference type="OMA" id="YEDEILF"/>
<dbReference type="Pfam" id="PF00643">
    <property type="entry name" value="zf-B_box"/>
    <property type="match status" value="2"/>
</dbReference>
<dbReference type="Gene3D" id="2.60.120.920">
    <property type="match status" value="1"/>
</dbReference>
<feature type="domain" description="RING-type" evidence="6">
    <location>
        <begin position="11"/>
        <end position="51"/>
    </location>
</feature>
<dbReference type="InterPro" id="IPR013083">
    <property type="entry name" value="Znf_RING/FYVE/PHD"/>
</dbReference>
<dbReference type="SMART" id="SM00449">
    <property type="entry name" value="SPRY"/>
    <property type="match status" value="1"/>
</dbReference>
<dbReference type="Pfam" id="PF13765">
    <property type="entry name" value="PRY"/>
    <property type="match status" value="1"/>
</dbReference>
<dbReference type="SUPFAM" id="SSF57845">
    <property type="entry name" value="B-box zinc-binding domain"/>
    <property type="match status" value="2"/>
</dbReference>
<reference evidence="10" key="1">
    <citation type="journal article" date="2002" name="Proc. Natl. Acad. Sci. U.S.A.">
        <title>Generation and initial analysis of more than 15,000 full-length human and mouse cDNA sequences.</title>
        <authorList>
            <consortium name="Mammalian Gene Collection Program Team"/>
            <person name="Strausberg R.L."/>
            <person name="Feingold E.A."/>
            <person name="Grouse L.H."/>
            <person name="Derge J.G."/>
            <person name="Klausner R.D."/>
            <person name="Collins F.S."/>
            <person name="Wagner L."/>
            <person name="Shenmen C.M."/>
            <person name="Schuler G.D."/>
            <person name="Altschul S.F."/>
            <person name="Zeeberg B."/>
            <person name="Buetow K.H."/>
            <person name="Schaefer C.F."/>
            <person name="Bhat N.K."/>
            <person name="Hopkins R.F."/>
            <person name="Jordan H."/>
            <person name="Moore T."/>
            <person name="Max S.I."/>
            <person name="Wang J."/>
            <person name="Hsieh F."/>
            <person name="Diatchenko L."/>
            <person name="Marusina K."/>
            <person name="Farmer A.A."/>
            <person name="Rubin G.M."/>
            <person name="Hong L."/>
            <person name="Stapleton M."/>
            <person name="Soares M.B."/>
            <person name="Bonaldo M.F."/>
            <person name="Casavant T.L."/>
            <person name="Scheetz T.E."/>
            <person name="Brownstein M.J."/>
            <person name="Usdin T.B."/>
            <person name="Toshiyuki S."/>
            <person name="Carninci P."/>
            <person name="Prange C."/>
            <person name="Raha S.S."/>
            <person name="Loquellano N.A."/>
            <person name="Peters G.J."/>
            <person name="Abramson R.D."/>
            <person name="Mullahy S.J."/>
            <person name="Bosak S.A."/>
            <person name="McEwan P.J."/>
            <person name="McKernan K.J."/>
            <person name="Malek J.A."/>
            <person name="Gunaratne P.H."/>
            <person name="Richards S."/>
            <person name="Worley K.C."/>
            <person name="Hale S."/>
            <person name="Garcia A.M."/>
            <person name="Gay L.J."/>
            <person name="Hulyk S.W."/>
            <person name="Villalon D.K."/>
            <person name="Muzny D.M."/>
            <person name="Sodergren E.J."/>
            <person name="Lu X."/>
            <person name="Gibbs R.A."/>
            <person name="Fahey J."/>
            <person name="Helton E."/>
            <person name="Ketteman M."/>
            <person name="Madan A."/>
            <person name="Rodrigues S."/>
            <person name="Sanchez A."/>
            <person name="Whiting M."/>
            <person name="Madan A."/>
            <person name="Young A.C."/>
            <person name="Shevchenko Y."/>
            <person name="Bouffard G.G."/>
            <person name="Blakesley R.W."/>
            <person name="Touchman J.W."/>
            <person name="Green E.D."/>
            <person name="Dickson M.C."/>
            <person name="Rodriguez A.C."/>
            <person name="Grimwood J."/>
            <person name="Schmutz J."/>
            <person name="Myers R.M."/>
            <person name="Butterfield Y.S."/>
            <person name="Krzywinski M.I."/>
            <person name="Skalska U."/>
            <person name="Smailus D.E."/>
            <person name="Schnerch A."/>
            <person name="Schein J.E."/>
            <person name="Jones S.J."/>
            <person name="Marra M.A."/>
        </authorList>
    </citation>
    <scope>NUCLEOTIDE SEQUENCE</scope>
    <source>
        <strain evidence="10">Tuebingen</strain>
    </source>
</reference>
<reference evidence="9" key="2">
    <citation type="journal article" date="2013" name="Nature">
        <title>The zebrafish reference genome sequence and its relationship to the human genome.</title>
        <authorList>
            <consortium name="Genome Reference Consortium Zebrafish"/>
            <person name="Howe K."/>
            <person name="Clark M.D."/>
            <person name="Torroja C.F."/>
            <person name="Torrance J."/>
            <person name="Berthelot C."/>
            <person name="Muffato M."/>
            <person name="Collins J.E."/>
            <person name="Humphray S."/>
            <person name="McLaren K."/>
            <person name="Matthews L."/>
            <person name="McLaren S."/>
            <person name="Sealy I."/>
            <person name="Caccamo M."/>
            <person name="Churcher C."/>
            <person name="Scott C."/>
            <person name="Barrett J.C."/>
            <person name="Koch R."/>
            <person name="Rauch G.J."/>
            <person name="White S."/>
            <person name="Chow W."/>
            <person name="Kilian B."/>
            <person name="Quintais L.T."/>
            <person name="Guerra-Assuncao J.A."/>
            <person name="Zhou Y."/>
            <person name="Gu Y."/>
            <person name="Yen J."/>
            <person name="Vogel J.H."/>
            <person name="Eyre T."/>
            <person name="Redmond S."/>
            <person name="Banerjee R."/>
            <person name="Chi J."/>
            <person name="Fu B."/>
            <person name="Langley E."/>
            <person name="Maguire S.F."/>
            <person name="Laird G.K."/>
            <person name="Lloyd D."/>
            <person name="Kenyon E."/>
            <person name="Donaldson S."/>
            <person name="Sehra H."/>
            <person name="Almeida-King J."/>
            <person name="Loveland J."/>
            <person name="Trevanion S."/>
            <person name="Jones M."/>
            <person name="Quail M."/>
            <person name="Willey D."/>
            <person name="Hunt A."/>
            <person name="Burton J."/>
            <person name="Sims S."/>
            <person name="McLay K."/>
            <person name="Plumb B."/>
            <person name="Davis J."/>
            <person name="Clee C."/>
            <person name="Oliver K."/>
            <person name="Clark R."/>
            <person name="Riddle C."/>
            <person name="Elliot D."/>
            <person name="Eliott D."/>
            <person name="Threadgold G."/>
            <person name="Harden G."/>
            <person name="Ware D."/>
            <person name="Begum S."/>
            <person name="Mortimore B."/>
            <person name="Mortimer B."/>
            <person name="Kerry G."/>
            <person name="Heath P."/>
            <person name="Phillimore B."/>
            <person name="Tracey A."/>
            <person name="Corby N."/>
            <person name="Dunn M."/>
            <person name="Johnson C."/>
            <person name="Wood J."/>
            <person name="Clark S."/>
            <person name="Pelan S."/>
            <person name="Griffiths G."/>
            <person name="Smith M."/>
            <person name="Glithero R."/>
            <person name="Howden P."/>
            <person name="Barker N."/>
            <person name="Lloyd C."/>
            <person name="Stevens C."/>
            <person name="Harley J."/>
            <person name="Holt K."/>
            <person name="Panagiotidis G."/>
            <person name="Lovell J."/>
            <person name="Beasley H."/>
            <person name="Henderson C."/>
            <person name="Gordon D."/>
            <person name="Auger K."/>
            <person name="Wright D."/>
            <person name="Collins J."/>
            <person name="Raisen C."/>
            <person name="Dyer L."/>
            <person name="Leung K."/>
            <person name="Robertson L."/>
            <person name="Ambridge K."/>
            <person name="Leongamornlert D."/>
            <person name="McGuire S."/>
            <person name="Gilderthorp R."/>
            <person name="Griffiths C."/>
            <person name="Manthravadi D."/>
            <person name="Nichol S."/>
            <person name="Barker G."/>
            <person name="Whitehead S."/>
            <person name="Kay M."/>
            <person name="Brown J."/>
            <person name="Murnane C."/>
            <person name="Gray E."/>
            <person name="Humphries M."/>
            <person name="Sycamore N."/>
            <person name="Barker D."/>
            <person name="Saunders D."/>
            <person name="Wallis J."/>
            <person name="Babbage A."/>
            <person name="Hammond S."/>
            <person name="Mashreghi-Mohammadi M."/>
            <person name="Barr L."/>
            <person name="Martin S."/>
            <person name="Wray P."/>
            <person name="Ellington A."/>
            <person name="Matthews N."/>
            <person name="Ellwood M."/>
            <person name="Woodmansey R."/>
            <person name="Clark G."/>
            <person name="Cooper J."/>
            <person name="Cooper J."/>
            <person name="Tromans A."/>
            <person name="Grafham D."/>
            <person name="Skuce C."/>
            <person name="Pandian R."/>
            <person name="Andrews R."/>
            <person name="Harrison E."/>
            <person name="Kimberley A."/>
            <person name="Garnett J."/>
            <person name="Fosker N."/>
            <person name="Hall R."/>
            <person name="Garner P."/>
            <person name="Kelly D."/>
            <person name="Bird C."/>
            <person name="Palmer S."/>
            <person name="Gehring I."/>
            <person name="Berger A."/>
            <person name="Dooley C.M."/>
            <person name="Ersan-Urun Z."/>
            <person name="Eser C."/>
            <person name="Geiger H."/>
            <person name="Geisler M."/>
            <person name="Karotki L."/>
            <person name="Kirn A."/>
            <person name="Konantz J."/>
            <person name="Konantz M."/>
            <person name="Oberlander M."/>
            <person name="Rudolph-Geiger S."/>
            <person name="Teucke M."/>
            <person name="Lanz C."/>
            <person name="Raddatz G."/>
            <person name="Osoegawa K."/>
            <person name="Zhu B."/>
            <person name="Rapp A."/>
            <person name="Widaa S."/>
            <person name="Langford C."/>
            <person name="Yang F."/>
            <person name="Schuster S.C."/>
            <person name="Carter N.P."/>
            <person name="Harrow J."/>
            <person name="Ning Z."/>
            <person name="Herrero J."/>
            <person name="Searle S.M."/>
            <person name="Enright A."/>
            <person name="Geisler R."/>
            <person name="Plasterk R.H."/>
            <person name="Lee C."/>
            <person name="Westerfield M."/>
            <person name="de Jong P.J."/>
            <person name="Zon L.I."/>
            <person name="Postlethwait J.H."/>
            <person name="Nusslein-Volhard C."/>
            <person name="Hubbard T.J."/>
            <person name="Roest Crollius H."/>
            <person name="Rogers J."/>
            <person name="Stemple D.L."/>
        </authorList>
    </citation>
    <scope>NUCLEOTIDE SEQUENCE [LARGE SCALE GENOMIC DNA]</scope>
    <source>
        <strain evidence="9">Tuebingen</strain>
    </source>
</reference>
<dbReference type="GeneID" id="558300"/>
<dbReference type="InterPro" id="IPR003877">
    <property type="entry name" value="SPRY_dom"/>
</dbReference>
<dbReference type="Ensembl" id="ENSDART00000167386.2">
    <property type="protein sequence ID" value="ENSDARP00000136200.2"/>
    <property type="gene ID" value="ENSDARG00000104113.2"/>
</dbReference>
<evidence type="ECO:0000256" key="5">
    <source>
        <dbReference type="SAM" id="Coils"/>
    </source>
</evidence>
<dbReference type="SMART" id="SM00184">
    <property type="entry name" value="RING"/>
    <property type="match status" value="1"/>
</dbReference>
<feature type="domain" description="B box-type" evidence="7">
    <location>
        <begin position="58"/>
        <end position="99"/>
    </location>
</feature>
<evidence type="ECO:0000259" key="7">
    <source>
        <dbReference type="PROSITE" id="PS50119"/>
    </source>
</evidence>
<dbReference type="GO" id="GO:0008270">
    <property type="term" value="F:zinc ion binding"/>
    <property type="evidence" value="ECO:0007669"/>
    <property type="project" value="UniProtKB-KW"/>
</dbReference>
<dbReference type="ZFIN" id="ZDB-GENE-060421-7499">
    <property type="gene designation" value="zgc:136767"/>
</dbReference>
<dbReference type="Gene3D" id="3.30.40.10">
    <property type="entry name" value="Zinc/RING finger domain, C3HC4 (zinc finger)"/>
    <property type="match status" value="1"/>
</dbReference>
<dbReference type="SUPFAM" id="SSF49899">
    <property type="entry name" value="Concanavalin A-like lectins/glucanases"/>
    <property type="match status" value="1"/>
</dbReference>
<keyword evidence="3" id="KW-0862">Zinc</keyword>
<evidence type="ECO:0000259" key="8">
    <source>
        <dbReference type="PROSITE" id="PS50188"/>
    </source>
</evidence>
<evidence type="ECO:0000256" key="1">
    <source>
        <dbReference type="ARBA" id="ARBA00022723"/>
    </source>
</evidence>
<dbReference type="GO" id="GO:0061630">
    <property type="term" value="F:ubiquitin protein ligase activity"/>
    <property type="evidence" value="ECO:0000318"/>
    <property type="project" value="GO_Central"/>
</dbReference>
<dbReference type="PROSITE" id="PS50119">
    <property type="entry name" value="ZF_BBOX"/>
    <property type="match status" value="2"/>
</dbReference>
<dbReference type="InterPro" id="IPR001841">
    <property type="entry name" value="Znf_RING"/>
</dbReference>
<dbReference type="SUPFAM" id="SSF57850">
    <property type="entry name" value="RING/U-box"/>
    <property type="match status" value="1"/>
</dbReference>
<keyword evidence="5" id="KW-0175">Coiled coil</keyword>
<dbReference type="RefSeq" id="NP_001035457.2">
    <property type="nucleotide sequence ID" value="NM_001040367.2"/>
</dbReference>
<dbReference type="Pfam" id="PF00622">
    <property type="entry name" value="SPRY"/>
    <property type="match status" value="1"/>
</dbReference>
<gene>
    <name evidence="11" type="primary">trim40</name>
    <name evidence="10" type="synonym">si:ch211-12p12.3</name>
    <name evidence="10" type="ORF">zgc:136767</name>
</gene>
<dbReference type="SMART" id="SM00589">
    <property type="entry name" value="PRY"/>
    <property type="match status" value="1"/>
</dbReference>
<dbReference type="PRINTS" id="PR01407">
    <property type="entry name" value="BUTYPHLNCDUF"/>
</dbReference>
<dbReference type="PROSITE" id="PS00518">
    <property type="entry name" value="ZF_RING_1"/>
    <property type="match status" value="1"/>
</dbReference>
<dbReference type="GO" id="GO:0045087">
    <property type="term" value="P:innate immune response"/>
    <property type="evidence" value="ECO:0000318"/>
    <property type="project" value="GO_Central"/>
</dbReference>
<dbReference type="EMBL" id="BX004785">
    <property type="status" value="NOT_ANNOTATED_CDS"/>
    <property type="molecule type" value="Genomic_DNA"/>
</dbReference>
<evidence type="ECO:0000313" key="11">
    <source>
        <dbReference type="ZFIN" id="ZDB-GENE-110830-1"/>
    </source>
</evidence>